<organism evidence="4 5">
    <name type="scientific">Amazona guildingii</name>
    <dbReference type="NCBI Taxonomy" id="175529"/>
    <lineage>
        <taxon>Eukaryota</taxon>
        <taxon>Metazoa</taxon>
        <taxon>Chordata</taxon>
        <taxon>Craniata</taxon>
        <taxon>Vertebrata</taxon>
        <taxon>Euteleostomi</taxon>
        <taxon>Archelosauria</taxon>
        <taxon>Archosauria</taxon>
        <taxon>Dinosauria</taxon>
        <taxon>Saurischia</taxon>
        <taxon>Theropoda</taxon>
        <taxon>Coelurosauria</taxon>
        <taxon>Aves</taxon>
        <taxon>Neognathae</taxon>
        <taxon>Neoaves</taxon>
        <taxon>Telluraves</taxon>
        <taxon>Australaves</taxon>
        <taxon>Psittaciformes</taxon>
        <taxon>Psittacidae</taxon>
        <taxon>Amazona</taxon>
    </lineage>
</organism>
<dbReference type="PANTHER" id="PTHR45168:SF3">
    <property type="entry name" value="DNAJ HEAT SHOCK PROTEIN FAMILY (HSP40) MEMBER B2"/>
    <property type="match status" value="1"/>
</dbReference>
<dbReference type="GO" id="GO:0030544">
    <property type="term" value="F:Hsp70 protein binding"/>
    <property type="evidence" value="ECO:0007669"/>
    <property type="project" value="InterPro"/>
</dbReference>
<dbReference type="GO" id="GO:0051082">
    <property type="term" value="F:unfolded protein binding"/>
    <property type="evidence" value="ECO:0007669"/>
    <property type="project" value="InterPro"/>
</dbReference>
<dbReference type="Proteomes" id="UP000531168">
    <property type="component" value="Unassembled WGS sequence"/>
</dbReference>
<proteinExistence type="predicted"/>
<feature type="compositionally biased region" description="Polar residues" evidence="2">
    <location>
        <begin position="145"/>
        <end position="156"/>
    </location>
</feature>
<comment type="caution">
    <text evidence="4">The sequence shown here is derived from an EMBL/GenBank/DDBJ whole genome shotgun (WGS) entry which is preliminary data.</text>
</comment>
<sequence>MADYYEVLGVNKNASQKDITKSYYKLVLKWHPNKTLDNKEKAKKKFKAVAEAYNLLSDPQKQALYDKYVEESRSHRARGTTVGDDGFFRSPCESQDLNTLKNGRGGRPNLFSDFTTPFMQQNSVGPREQPKSTFAEDRAGPHSIRSVSTTTKVNNGKRITTRRIIEHRQKRTEVEEDGRLKFVT</sequence>
<dbReference type="GO" id="GO:0036503">
    <property type="term" value="P:ERAD pathway"/>
    <property type="evidence" value="ECO:0007669"/>
    <property type="project" value="TreeGrafter"/>
</dbReference>
<dbReference type="InterPro" id="IPR036869">
    <property type="entry name" value="J_dom_sf"/>
</dbReference>
<dbReference type="SUPFAM" id="SSF46565">
    <property type="entry name" value="Chaperone J-domain"/>
    <property type="match status" value="1"/>
</dbReference>
<dbReference type="CDD" id="cd06257">
    <property type="entry name" value="DnaJ"/>
    <property type="match status" value="1"/>
</dbReference>
<dbReference type="EMBL" id="VXAR01014270">
    <property type="protein sequence ID" value="NXK84354.1"/>
    <property type="molecule type" value="Genomic_DNA"/>
</dbReference>
<dbReference type="GO" id="GO:0005829">
    <property type="term" value="C:cytosol"/>
    <property type="evidence" value="ECO:0007669"/>
    <property type="project" value="TreeGrafter"/>
</dbReference>
<dbReference type="GO" id="GO:0042026">
    <property type="term" value="P:protein refolding"/>
    <property type="evidence" value="ECO:0007669"/>
    <property type="project" value="TreeGrafter"/>
</dbReference>
<dbReference type="PROSITE" id="PS50076">
    <property type="entry name" value="DNAJ_2"/>
    <property type="match status" value="1"/>
</dbReference>
<name>A0A7L0MTA7_9PSIT</name>
<evidence type="ECO:0000259" key="3">
    <source>
        <dbReference type="PROSITE" id="PS50076"/>
    </source>
</evidence>
<keyword evidence="1" id="KW-0143">Chaperone</keyword>
<dbReference type="Pfam" id="PF00226">
    <property type="entry name" value="DnaJ"/>
    <property type="match status" value="1"/>
</dbReference>
<dbReference type="GO" id="GO:0032436">
    <property type="term" value="P:positive regulation of proteasomal ubiquitin-dependent protein catabolic process"/>
    <property type="evidence" value="ECO:0007669"/>
    <property type="project" value="TreeGrafter"/>
</dbReference>
<dbReference type="Gene3D" id="1.10.287.110">
    <property type="entry name" value="DnaJ domain"/>
    <property type="match status" value="1"/>
</dbReference>
<feature type="region of interest" description="Disordered" evidence="2">
    <location>
        <begin position="120"/>
        <end position="156"/>
    </location>
</feature>
<feature type="non-terminal residue" evidence="4">
    <location>
        <position position="1"/>
    </location>
</feature>
<gene>
    <name evidence="4" type="primary">Dnajb2_1</name>
    <name evidence="4" type="ORF">AMAGUI_R12920</name>
</gene>
<feature type="compositionally biased region" description="Basic and acidic residues" evidence="2">
    <location>
        <begin position="128"/>
        <end position="140"/>
    </location>
</feature>
<dbReference type="SMART" id="SM00271">
    <property type="entry name" value="DnaJ"/>
    <property type="match status" value="1"/>
</dbReference>
<dbReference type="InterPro" id="IPR001623">
    <property type="entry name" value="DnaJ_domain"/>
</dbReference>
<evidence type="ECO:0000256" key="2">
    <source>
        <dbReference type="SAM" id="MobiDB-lite"/>
    </source>
</evidence>
<feature type="non-terminal residue" evidence="4">
    <location>
        <position position="184"/>
    </location>
</feature>
<protein>
    <submittedName>
        <fullName evidence="4">DNJB2 protein</fullName>
    </submittedName>
</protein>
<keyword evidence="5" id="KW-1185">Reference proteome</keyword>
<accession>A0A7L0MTA7</accession>
<evidence type="ECO:0000313" key="4">
    <source>
        <dbReference type="EMBL" id="NXK84354.1"/>
    </source>
</evidence>
<dbReference type="GO" id="GO:0001671">
    <property type="term" value="F:ATPase activator activity"/>
    <property type="evidence" value="ECO:0007669"/>
    <property type="project" value="TreeGrafter"/>
</dbReference>
<feature type="domain" description="J" evidence="3">
    <location>
        <begin position="3"/>
        <end position="69"/>
    </location>
</feature>
<evidence type="ECO:0000313" key="5">
    <source>
        <dbReference type="Proteomes" id="UP000531168"/>
    </source>
</evidence>
<dbReference type="PANTHER" id="PTHR45168">
    <property type="entry name" value="DNAJ HOMOLOG SUBFAMILY B MEMBER 2"/>
    <property type="match status" value="1"/>
</dbReference>
<dbReference type="PRINTS" id="PR00625">
    <property type="entry name" value="JDOMAIN"/>
</dbReference>
<dbReference type="AlphaFoldDB" id="A0A7L0MTA7"/>
<evidence type="ECO:0000256" key="1">
    <source>
        <dbReference type="ARBA" id="ARBA00023186"/>
    </source>
</evidence>
<dbReference type="InterPro" id="IPR043183">
    <property type="entry name" value="DNJB2/6-like"/>
</dbReference>
<dbReference type="GO" id="GO:0005789">
    <property type="term" value="C:endoplasmic reticulum membrane"/>
    <property type="evidence" value="ECO:0007669"/>
    <property type="project" value="TreeGrafter"/>
</dbReference>
<reference evidence="4 5" key="1">
    <citation type="submission" date="2019-09" db="EMBL/GenBank/DDBJ databases">
        <title>Bird 10,000 Genomes (B10K) Project - Family phase.</title>
        <authorList>
            <person name="Zhang G."/>
        </authorList>
    </citation>
    <scope>NUCLEOTIDE SEQUENCE [LARGE SCALE GENOMIC DNA]</scope>
    <source>
        <strain evidence="4">B10K-DU-001-46</strain>
        <tissue evidence="4">Muscle</tissue>
    </source>
</reference>